<sequence>MRYLLIIASDPTLPSPEPGDPEFDEYMKGWADYNEELTAAGALVAGEALLPTETATTVRHKDGATQVLDGPFVELKEHLGGFYLIDVDTLDDAIEWARKLPVGEGAVEVRPIMDVSAFM</sequence>
<gene>
    <name evidence="3" type="ORF">QQX02_05575</name>
</gene>
<dbReference type="EMBL" id="JAUHQA010000001">
    <property type="protein sequence ID" value="MDN4480391.1"/>
    <property type="molecule type" value="Genomic_DNA"/>
</dbReference>
<dbReference type="Proteomes" id="UP001172708">
    <property type="component" value="Unassembled WGS sequence"/>
</dbReference>
<dbReference type="InterPro" id="IPR011008">
    <property type="entry name" value="Dimeric_a/b-barrel"/>
</dbReference>
<name>A0ABT8GHG3_9MICO</name>
<organism evidence="3 4">
    <name type="scientific">Demequina muriae</name>
    <dbReference type="NCBI Taxonomy" id="3051664"/>
    <lineage>
        <taxon>Bacteria</taxon>
        <taxon>Bacillati</taxon>
        <taxon>Actinomycetota</taxon>
        <taxon>Actinomycetes</taxon>
        <taxon>Micrococcales</taxon>
        <taxon>Demequinaceae</taxon>
        <taxon>Demequina</taxon>
    </lineage>
</organism>
<evidence type="ECO:0000313" key="4">
    <source>
        <dbReference type="Proteomes" id="UP001172708"/>
    </source>
</evidence>
<accession>A0ABT8GHG3</accession>
<keyword evidence="4" id="KW-1185">Reference proteome</keyword>
<evidence type="ECO:0000313" key="3">
    <source>
        <dbReference type="EMBL" id="MDN4480391.1"/>
    </source>
</evidence>
<comment type="similarity">
    <text evidence="1">Belongs to the YciI family.</text>
</comment>
<proteinExistence type="inferred from homology"/>
<feature type="domain" description="YCII-related" evidence="2">
    <location>
        <begin position="1"/>
        <end position="115"/>
    </location>
</feature>
<protein>
    <submittedName>
        <fullName evidence="3">YciI family protein</fullName>
    </submittedName>
</protein>
<dbReference type="PANTHER" id="PTHR35174:SF3">
    <property type="entry name" value="BLL7171 PROTEIN"/>
    <property type="match status" value="1"/>
</dbReference>
<dbReference type="SUPFAM" id="SSF54909">
    <property type="entry name" value="Dimeric alpha+beta barrel"/>
    <property type="match status" value="1"/>
</dbReference>
<dbReference type="PANTHER" id="PTHR35174">
    <property type="entry name" value="BLL7171 PROTEIN-RELATED"/>
    <property type="match status" value="1"/>
</dbReference>
<evidence type="ECO:0000259" key="2">
    <source>
        <dbReference type="Pfam" id="PF03795"/>
    </source>
</evidence>
<dbReference type="Pfam" id="PF03795">
    <property type="entry name" value="YCII"/>
    <property type="match status" value="1"/>
</dbReference>
<dbReference type="RefSeq" id="WP_301141769.1">
    <property type="nucleotide sequence ID" value="NZ_JAUHQA010000001.1"/>
</dbReference>
<dbReference type="Gene3D" id="3.30.70.1060">
    <property type="entry name" value="Dimeric alpha+beta barrel"/>
    <property type="match status" value="1"/>
</dbReference>
<dbReference type="InterPro" id="IPR005545">
    <property type="entry name" value="YCII"/>
</dbReference>
<reference evidence="3" key="1">
    <citation type="submission" date="2023-06" db="EMBL/GenBank/DDBJ databases">
        <title>Egi l300058.</title>
        <authorList>
            <person name="Gao L."/>
            <person name="Fang B.-Z."/>
            <person name="Li W.-J."/>
        </authorList>
    </citation>
    <scope>NUCLEOTIDE SEQUENCE</scope>
    <source>
        <strain evidence="3">EGI L300058</strain>
    </source>
</reference>
<evidence type="ECO:0000256" key="1">
    <source>
        <dbReference type="ARBA" id="ARBA00007689"/>
    </source>
</evidence>
<comment type="caution">
    <text evidence="3">The sequence shown here is derived from an EMBL/GenBank/DDBJ whole genome shotgun (WGS) entry which is preliminary data.</text>
</comment>